<dbReference type="Pfam" id="PF20684">
    <property type="entry name" value="Fung_rhodopsin"/>
    <property type="match status" value="1"/>
</dbReference>
<feature type="transmembrane region" description="Helical" evidence="2">
    <location>
        <begin position="91"/>
        <end position="112"/>
    </location>
</feature>
<evidence type="ECO:0000256" key="2">
    <source>
        <dbReference type="SAM" id="Phobius"/>
    </source>
</evidence>
<feature type="transmembrane region" description="Helical" evidence="2">
    <location>
        <begin position="124"/>
        <end position="147"/>
    </location>
</feature>
<keyword evidence="2" id="KW-0472">Membrane</keyword>
<evidence type="ECO:0000313" key="5">
    <source>
        <dbReference type="Proteomes" id="UP000327118"/>
    </source>
</evidence>
<sequence length="360" mass="40269">MAQLSPDSRAPAMNVMTWFLMATAILSVFTRLGTKYWACRKFTRDDYFSILSLIICAAQSIAVSLATANGYGEHYESLSRSQIENVMKSQYSANILFIVSLYFSKLASISFIENLTPTTTTDHSVAMGLKISTLVWTVVGVIVLVFQCKLPRTWDYLSGQCLNVNAWWDYLGVTNILLESGMILQAMLVIARIQTHTKRKILLVVVFLFRIAVIASILCQVIAISKWSASPDLTYESWVVVISTQLVQSLSIMTACSPQFRPFLDGLRSTGVRLDEITTHSRSQKGYGSSSASRARSRKLEGTDRDDAHELVTVPIHQTTVTTSAPSANWDAESQCSDTHIIREIRTWTVTEARRPVQFR</sequence>
<feature type="transmembrane region" description="Helical" evidence="2">
    <location>
        <begin position="50"/>
        <end position="71"/>
    </location>
</feature>
<keyword evidence="5" id="KW-1185">Reference proteome</keyword>
<feature type="region of interest" description="Disordered" evidence="1">
    <location>
        <begin position="280"/>
        <end position="304"/>
    </location>
</feature>
<keyword evidence="2" id="KW-1133">Transmembrane helix</keyword>
<gene>
    <name evidence="4" type="ORF">BDV28DRAFT_48871</name>
</gene>
<dbReference type="InterPro" id="IPR049326">
    <property type="entry name" value="Rhodopsin_dom_fungi"/>
</dbReference>
<evidence type="ECO:0000259" key="3">
    <source>
        <dbReference type="Pfam" id="PF20684"/>
    </source>
</evidence>
<feature type="transmembrane region" description="Helical" evidence="2">
    <location>
        <begin position="201"/>
        <end position="225"/>
    </location>
</feature>
<keyword evidence="2" id="KW-0812">Transmembrane</keyword>
<reference evidence="5" key="1">
    <citation type="submission" date="2019-04" db="EMBL/GenBank/DDBJ databases">
        <title>Friends and foes A comparative genomics studyof 23 Aspergillus species from section Flavi.</title>
        <authorList>
            <consortium name="DOE Joint Genome Institute"/>
            <person name="Kjaerbolling I."/>
            <person name="Vesth T."/>
            <person name="Frisvad J.C."/>
            <person name="Nybo J.L."/>
            <person name="Theobald S."/>
            <person name="Kildgaard S."/>
            <person name="Isbrandt T."/>
            <person name="Kuo A."/>
            <person name="Sato A."/>
            <person name="Lyhne E.K."/>
            <person name="Kogle M.E."/>
            <person name="Wiebenga A."/>
            <person name="Kun R.S."/>
            <person name="Lubbers R.J."/>
            <person name="Makela M.R."/>
            <person name="Barry K."/>
            <person name="Chovatia M."/>
            <person name="Clum A."/>
            <person name="Daum C."/>
            <person name="Haridas S."/>
            <person name="He G."/>
            <person name="LaButti K."/>
            <person name="Lipzen A."/>
            <person name="Mondo S."/>
            <person name="Riley R."/>
            <person name="Salamov A."/>
            <person name="Simmons B.A."/>
            <person name="Magnuson J.K."/>
            <person name="Henrissat B."/>
            <person name="Mortensen U.H."/>
            <person name="Larsen T.O."/>
            <person name="Devries R.P."/>
            <person name="Grigoriev I.V."/>
            <person name="Machida M."/>
            <person name="Baker S.E."/>
            <person name="Andersen M.R."/>
        </authorList>
    </citation>
    <scope>NUCLEOTIDE SEQUENCE [LARGE SCALE GENOMIC DNA]</scope>
    <source>
        <strain evidence="5">CBS 553.77</strain>
    </source>
</reference>
<protein>
    <recommendedName>
        <fullName evidence="3">Rhodopsin domain-containing protein</fullName>
    </recommendedName>
</protein>
<dbReference type="PANTHER" id="PTHR38794:SF1">
    <property type="entry name" value="INTEGRAL MEMBRANE PROTEIN"/>
    <property type="match status" value="1"/>
</dbReference>
<accession>A0A5N6ZCH7</accession>
<dbReference type="Proteomes" id="UP000327118">
    <property type="component" value="Unassembled WGS sequence"/>
</dbReference>
<dbReference type="OrthoDB" id="3918601at2759"/>
<proteinExistence type="predicted"/>
<organism evidence="4 5">
    <name type="scientific">Aspergillus coremiiformis</name>
    <dbReference type="NCBI Taxonomy" id="138285"/>
    <lineage>
        <taxon>Eukaryota</taxon>
        <taxon>Fungi</taxon>
        <taxon>Dikarya</taxon>
        <taxon>Ascomycota</taxon>
        <taxon>Pezizomycotina</taxon>
        <taxon>Eurotiomycetes</taxon>
        <taxon>Eurotiomycetidae</taxon>
        <taxon>Eurotiales</taxon>
        <taxon>Aspergillaceae</taxon>
        <taxon>Aspergillus</taxon>
        <taxon>Aspergillus subgen. Circumdati</taxon>
    </lineage>
</organism>
<evidence type="ECO:0000313" key="4">
    <source>
        <dbReference type="EMBL" id="KAE8355354.1"/>
    </source>
</evidence>
<dbReference type="AlphaFoldDB" id="A0A5N6ZCH7"/>
<dbReference type="PANTHER" id="PTHR38794">
    <property type="entry name" value="INTEGRAL MEMBRANE PROTEIN"/>
    <property type="match status" value="1"/>
</dbReference>
<dbReference type="EMBL" id="ML739054">
    <property type="protein sequence ID" value="KAE8355354.1"/>
    <property type="molecule type" value="Genomic_DNA"/>
</dbReference>
<name>A0A5N6ZCH7_9EURO</name>
<feature type="transmembrane region" description="Helical" evidence="2">
    <location>
        <begin position="12"/>
        <end position="29"/>
    </location>
</feature>
<feature type="domain" description="Rhodopsin" evidence="3">
    <location>
        <begin position="31"/>
        <end position="264"/>
    </location>
</feature>
<feature type="transmembrane region" description="Helical" evidence="2">
    <location>
        <begin position="167"/>
        <end position="189"/>
    </location>
</feature>
<evidence type="ECO:0000256" key="1">
    <source>
        <dbReference type="SAM" id="MobiDB-lite"/>
    </source>
</evidence>